<dbReference type="InterPro" id="IPR051044">
    <property type="entry name" value="MAG_DAG_Lipase"/>
</dbReference>
<dbReference type="PANTHER" id="PTHR11614">
    <property type="entry name" value="PHOSPHOLIPASE-RELATED"/>
    <property type="match status" value="1"/>
</dbReference>
<accession>F0ZDC8</accession>
<feature type="region of interest" description="Disordered" evidence="1">
    <location>
        <begin position="77"/>
        <end position="98"/>
    </location>
</feature>
<dbReference type="EMBL" id="GL870985">
    <property type="protein sequence ID" value="EGC38019.1"/>
    <property type="molecule type" value="Genomic_DNA"/>
</dbReference>
<dbReference type="KEGG" id="dpp:DICPUDRAFT_29341"/>
<dbReference type="RefSeq" id="XP_003285420.1">
    <property type="nucleotide sequence ID" value="XM_003285372.1"/>
</dbReference>
<name>F0ZDC8_DICPU</name>
<gene>
    <name evidence="3" type="ORF">DICPUDRAFT_29341</name>
</gene>
<dbReference type="OMA" id="HQVSIPF"/>
<dbReference type="eggNOG" id="KOG1455">
    <property type="taxonomic scope" value="Eukaryota"/>
</dbReference>
<dbReference type="SUPFAM" id="SSF53474">
    <property type="entry name" value="alpha/beta-Hydrolases"/>
    <property type="match status" value="1"/>
</dbReference>
<sequence>MKSISEISFFNFINSNNKNGESSSSSSFSSTISVEEVVTKKIDSEEEKQDSNNSRDYFKELTESIIVNETTEIIKTTTKLPNKQRKKKRRTNNHGSKNRTIQVVENIEYRKGYFVNSRGYKLVCQEWIPKNPKGVVIILHGYGDHGQTLLADDCKMFAKLGYASFIFDQQGHGLSEGLTAYIRDFEDLVEDSMLFISDIKFRFPTLKRFVYCCSMGGAVGLLVSLKKPEIFNGGLILLAPLIKLDENMVPNPLVVSILRWVSQSFPTLPIVPGDNVLDRSIKDPQKRLEHATHPLTYKGRARLGTGLAILKVTSYLQDHLKDVNVPLLICHGSLDRVSSPKVSEELYSLAKSKDKTLKIYQSFWHGLTCEETSYIIYDDITNWMKERLNKESNFETINETATPQENINNNDNNPIGAASF</sequence>
<evidence type="ECO:0000259" key="2">
    <source>
        <dbReference type="Pfam" id="PF12146"/>
    </source>
</evidence>
<dbReference type="InterPro" id="IPR029058">
    <property type="entry name" value="AB_hydrolase_fold"/>
</dbReference>
<feature type="region of interest" description="Disordered" evidence="1">
    <location>
        <begin position="400"/>
        <end position="420"/>
    </location>
</feature>
<proteinExistence type="predicted"/>
<dbReference type="STRING" id="5786.F0ZDC8"/>
<dbReference type="Gene3D" id="3.40.50.1820">
    <property type="entry name" value="alpha/beta hydrolase"/>
    <property type="match status" value="1"/>
</dbReference>
<feature type="compositionally biased region" description="Basic residues" evidence="1">
    <location>
        <begin position="82"/>
        <end position="92"/>
    </location>
</feature>
<dbReference type="Proteomes" id="UP000001064">
    <property type="component" value="Unassembled WGS sequence"/>
</dbReference>
<evidence type="ECO:0000313" key="3">
    <source>
        <dbReference type="EMBL" id="EGC38019.1"/>
    </source>
</evidence>
<evidence type="ECO:0000256" key="1">
    <source>
        <dbReference type="SAM" id="MobiDB-lite"/>
    </source>
</evidence>
<protein>
    <recommendedName>
        <fullName evidence="2">Serine aminopeptidase S33 domain-containing protein</fullName>
    </recommendedName>
</protein>
<dbReference type="GeneID" id="10502864"/>
<dbReference type="FunCoup" id="F0ZDC8">
    <property type="interactions" value="51"/>
</dbReference>
<dbReference type="InParanoid" id="F0ZDC8"/>
<dbReference type="GO" id="GO:0016020">
    <property type="term" value="C:membrane"/>
    <property type="evidence" value="ECO:0000318"/>
    <property type="project" value="GO_Central"/>
</dbReference>
<organism evidence="3 4">
    <name type="scientific">Dictyostelium purpureum</name>
    <name type="common">Slime mold</name>
    <dbReference type="NCBI Taxonomy" id="5786"/>
    <lineage>
        <taxon>Eukaryota</taxon>
        <taxon>Amoebozoa</taxon>
        <taxon>Evosea</taxon>
        <taxon>Eumycetozoa</taxon>
        <taxon>Dictyostelia</taxon>
        <taxon>Dictyosteliales</taxon>
        <taxon>Dictyosteliaceae</taxon>
        <taxon>Dictyostelium</taxon>
    </lineage>
</organism>
<dbReference type="VEuPathDB" id="AmoebaDB:DICPUDRAFT_29341"/>
<dbReference type="GO" id="GO:0016298">
    <property type="term" value="F:lipase activity"/>
    <property type="evidence" value="ECO:0000318"/>
    <property type="project" value="GO_Central"/>
</dbReference>
<dbReference type="InterPro" id="IPR022742">
    <property type="entry name" value="Hydrolase_4"/>
</dbReference>
<evidence type="ECO:0000313" key="4">
    <source>
        <dbReference type="Proteomes" id="UP000001064"/>
    </source>
</evidence>
<dbReference type="OrthoDB" id="2498029at2759"/>
<feature type="domain" description="Serine aminopeptidase S33" evidence="2">
    <location>
        <begin position="131"/>
        <end position="371"/>
    </location>
</feature>
<dbReference type="Pfam" id="PF12146">
    <property type="entry name" value="Hydrolase_4"/>
    <property type="match status" value="1"/>
</dbReference>
<dbReference type="AlphaFoldDB" id="F0ZDC8"/>
<keyword evidence="4" id="KW-1185">Reference proteome</keyword>
<reference evidence="4" key="1">
    <citation type="journal article" date="2011" name="Genome Biol.">
        <title>Comparative genomics of the social amoebae Dictyostelium discoideum and Dictyostelium purpureum.</title>
        <authorList>
            <consortium name="US DOE Joint Genome Institute (JGI-PGF)"/>
            <person name="Sucgang R."/>
            <person name="Kuo A."/>
            <person name="Tian X."/>
            <person name="Salerno W."/>
            <person name="Parikh A."/>
            <person name="Feasley C.L."/>
            <person name="Dalin E."/>
            <person name="Tu H."/>
            <person name="Huang E."/>
            <person name="Barry K."/>
            <person name="Lindquist E."/>
            <person name="Shapiro H."/>
            <person name="Bruce D."/>
            <person name="Schmutz J."/>
            <person name="Salamov A."/>
            <person name="Fey P."/>
            <person name="Gaudet P."/>
            <person name="Anjard C."/>
            <person name="Babu M.M."/>
            <person name="Basu S."/>
            <person name="Bushmanova Y."/>
            <person name="van der Wel H."/>
            <person name="Katoh-Kurasawa M."/>
            <person name="Dinh C."/>
            <person name="Coutinho P.M."/>
            <person name="Saito T."/>
            <person name="Elias M."/>
            <person name="Schaap P."/>
            <person name="Kay R.R."/>
            <person name="Henrissat B."/>
            <person name="Eichinger L."/>
            <person name="Rivero F."/>
            <person name="Putnam N.H."/>
            <person name="West C.M."/>
            <person name="Loomis W.F."/>
            <person name="Chisholm R.L."/>
            <person name="Shaulsky G."/>
            <person name="Strassmann J.E."/>
            <person name="Queller D.C."/>
            <person name="Kuspa A."/>
            <person name="Grigoriev I.V."/>
        </authorList>
    </citation>
    <scope>NUCLEOTIDE SEQUENCE [LARGE SCALE GENOMIC DNA]</scope>
    <source>
        <strain evidence="4">QSDP1</strain>
    </source>
</reference>